<keyword evidence="4" id="KW-0904">Protein phosphatase</keyword>
<dbReference type="GO" id="GO:0004725">
    <property type="term" value="F:protein tyrosine phosphatase activity"/>
    <property type="evidence" value="ECO:0007669"/>
    <property type="project" value="UniProtKB-EC"/>
</dbReference>
<dbReference type="PANTHER" id="PTHR45848:SF4">
    <property type="entry name" value="DUAL SPECIFICITY PROTEIN PHOSPHATASE 12"/>
    <property type="match status" value="1"/>
</dbReference>
<dbReference type="PROSITE" id="PS50056">
    <property type="entry name" value="TYR_PHOSPHATASE_2"/>
    <property type="match status" value="1"/>
</dbReference>
<feature type="domain" description="Tyrosine specific protein phosphatases" evidence="6">
    <location>
        <begin position="104"/>
        <end position="150"/>
    </location>
</feature>
<dbReference type="CDD" id="cd14498">
    <property type="entry name" value="DSP"/>
    <property type="match status" value="1"/>
</dbReference>
<proteinExistence type="inferred from homology"/>
<comment type="caution">
    <text evidence="7">The sequence shown here is derived from an EMBL/GenBank/DDBJ whole genome shotgun (WGS) entry which is preliminary data.</text>
</comment>
<dbReference type="AlphaFoldDB" id="A0A3D8RKE2"/>
<evidence type="ECO:0000256" key="2">
    <source>
        <dbReference type="ARBA" id="ARBA00013064"/>
    </source>
</evidence>
<dbReference type="OrthoDB" id="10252009at2759"/>
<keyword evidence="8" id="KW-1185">Reference proteome</keyword>
<evidence type="ECO:0000256" key="5">
    <source>
        <dbReference type="SAM" id="MobiDB-lite"/>
    </source>
</evidence>
<dbReference type="Pfam" id="PF00782">
    <property type="entry name" value="DSPc"/>
    <property type="match status" value="1"/>
</dbReference>
<dbReference type="PANTHER" id="PTHR45848">
    <property type="entry name" value="DUAL SPECIFICITY PROTEIN PHOSPHATASE 12 FAMILY MEMBER"/>
    <property type="match status" value="1"/>
</dbReference>
<dbReference type="SMART" id="SM00195">
    <property type="entry name" value="DSPc"/>
    <property type="match status" value="1"/>
</dbReference>
<evidence type="ECO:0000313" key="8">
    <source>
        <dbReference type="Proteomes" id="UP000256690"/>
    </source>
</evidence>
<evidence type="ECO:0000256" key="3">
    <source>
        <dbReference type="ARBA" id="ARBA00022801"/>
    </source>
</evidence>
<dbReference type="InterPro" id="IPR016130">
    <property type="entry name" value="Tyr_Pase_AS"/>
</dbReference>
<dbReference type="InterPro" id="IPR000340">
    <property type="entry name" value="Dual-sp_phosphatase_cat-dom"/>
</dbReference>
<dbReference type="RefSeq" id="XP_026602142.1">
    <property type="nucleotide sequence ID" value="XM_026749052.1"/>
</dbReference>
<dbReference type="SUPFAM" id="SSF52799">
    <property type="entry name" value="(Phosphotyrosine protein) phosphatases II"/>
    <property type="match status" value="1"/>
</dbReference>
<feature type="region of interest" description="Disordered" evidence="5">
    <location>
        <begin position="1"/>
        <end position="33"/>
    </location>
</feature>
<dbReference type="PROSITE" id="PS00383">
    <property type="entry name" value="TYR_PHOSPHATASE_1"/>
    <property type="match status" value="1"/>
</dbReference>
<name>A0A3D8RKE2_9EURO</name>
<dbReference type="EC" id="3.1.3.48" evidence="2"/>
<sequence length="225" mass="25349">MRWEDLAYNSQPTDERDLTYQPQAPDESDNITRKQVELDDDPTEDMLGCLNSMINWIRSALGRTHPRRKANLPMTASEAESEAGSGTGAGVSTGVSMGNEDWHKGGRVLVHCEKGISRSGAVVVAFIMQALLVPYQRALSLAQASRPQIFPNIGFEWQLRLWEGCAYDVFIRTTVDGQVIITRKPSYEQLVDTLERIHDRQDAVDILRAKEDYLRNLAQMLSVLR</sequence>
<dbReference type="Gene3D" id="3.90.190.10">
    <property type="entry name" value="Protein tyrosine phosphatase superfamily"/>
    <property type="match status" value="1"/>
</dbReference>
<protein>
    <recommendedName>
        <fullName evidence="2">protein-tyrosine-phosphatase</fullName>
        <ecNumber evidence="2">3.1.3.48</ecNumber>
    </recommendedName>
</protein>
<gene>
    <name evidence="7" type="ORF">DSM5745_07036</name>
</gene>
<dbReference type="GO" id="GO:0008138">
    <property type="term" value="F:protein tyrosine/serine/threonine phosphatase activity"/>
    <property type="evidence" value="ECO:0007669"/>
    <property type="project" value="TreeGrafter"/>
</dbReference>
<reference evidence="7 8" key="1">
    <citation type="journal article" date="2018" name="IMA Fungus">
        <title>IMA Genome-F 9: Draft genome sequence of Annulohypoxylon stygium, Aspergillus mulundensis, Berkeleyomyces basicola (syn. Thielaviopsis basicola), Ceratocystis smalleyi, two Cercospora beticola strains, Coleophoma cylindrospora, Fusarium fracticaudum, Phialophora cf. hyalina, and Morchella septimelata.</title>
        <authorList>
            <person name="Wingfield B.D."/>
            <person name="Bills G.F."/>
            <person name="Dong Y."/>
            <person name="Huang W."/>
            <person name="Nel W.J."/>
            <person name="Swalarsk-Parry B.S."/>
            <person name="Vaghefi N."/>
            <person name="Wilken P.M."/>
            <person name="An Z."/>
            <person name="de Beer Z.W."/>
            <person name="De Vos L."/>
            <person name="Chen L."/>
            <person name="Duong T.A."/>
            <person name="Gao Y."/>
            <person name="Hammerbacher A."/>
            <person name="Kikkert J.R."/>
            <person name="Li Y."/>
            <person name="Li H."/>
            <person name="Li K."/>
            <person name="Li Q."/>
            <person name="Liu X."/>
            <person name="Ma X."/>
            <person name="Naidoo K."/>
            <person name="Pethybridge S.J."/>
            <person name="Sun J."/>
            <person name="Steenkamp E.T."/>
            <person name="van der Nest M.A."/>
            <person name="van Wyk S."/>
            <person name="Wingfield M.J."/>
            <person name="Xiong C."/>
            <person name="Yue Q."/>
            <person name="Zhang X."/>
        </authorList>
    </citation>
    <scope>NUCLEOTIDE SEQUENCE [LARGE SCALE GENOMIC DNA]</scope>
    <source>
        <strain evidence="7 8">DSM 5745</strain>
    </source>
</reference>
<evidence type="ECO:0000313" key="7">
    <source>
        <dbReference type="EMBL" id="RDW74374.1"/>
    </source>
</evidence>
<accession>A0A3D8RKE2</accession>
<dbReference type="InterPro" id="IPR000387">
    <property type="entry name" value="Tyr_Pase_dom"/>
</dbReference>
<keyword evidence="3" id="KW-0378">Hydrolase</keyword>
<dbReference type="GeneID" id="38117406"/>
<dbReference type="STRING" id="1810919.A0A3D8RKE2"/>
<evidence type="ECO:0000259" key="6">
    <source>
        <dbReference type="PROSITE" id="PS50056"/>
    </source>
</evidence>
<comment type="similarity">
    <text evidence="1">Belongs to the protein-tyrosine phosphatase family. Non-receptor class dual specificity subfamily.</text>
</comment>
<dbReference type="Proteomes" id="UP000256690">
    <property type="component" value="Unassembled WGS sequence"/>
</dbReference>
<evidence type="ECO:0000256" key="4">
    <source>
        <dbReference type="ARBA" id="ARBA00022912"/>
    </source>
</evidence>
<evidence type="ECO:0000256" key="1">
    <source>
        <dbReference type="ARBA" id="ARBA00008601"/>
    </source>
</evidence>
<dbReference type="InterPro" id="IPR020422">
    <property type="entry name" value="TYR_PHOSPHATASE_DUAL_dom"/>
</dbReference>
<organism evidence="7 8">
    <name type="scientific">Aspergillus mulundensis</name>
    <dbReference type="NCBI Taxonomy" id="1810919"/>
    <lineage>
        <taxon>Eukaryota</taxon>
        <taxon>Fungi</taxon>
        <taxon>Dikarya</taxon>
        <taxon>Ascomycota</taxon>
        <taxon>Pezizomycotina</taxon>
        <taxon>Eurotiomycetes</taxon>
        <taxon>Eurotiomycetidae</taxon>
        <taxon>Eurotiales</taxon>
        <taxon>Aspergillaceae</taxon>
        <taxon>Aspergillus</taxon>
        <taxon>Aspergillus subgen. Nidulantes</taxon>
    </lineage>
</organism>
<dbReference type="EMBL" id="PVWQ01000008">
    <property type="protein sequence ID" value="RDW74374.1"/>
    <property type="molecule type" value="Genomic_DNA"/>
</dbReference>
<dbReference type="InterPro" id="IPR029021">
    <property type="entry name" value="Prot-tyrosine_phosphatase-like"/>
</dbReference>